<keyword evidence="10" id="KW-0325">Glycoprotein</keyword>
<feature type="active site" description="Nucleophile" evidence="13">
    <location>
        <position position="232"/>
    </location>
</feature>
<feature type="chain" id="PRO_5040313313" description="Alpha-amylase" evidence="20">
    <location>
        <begin position="19"/>
        <end position="546"/>
    </location>
</feature>
<evidence type="ECO:0000256" key="17">
    <source>
        <dbReference type="PIRSR" id="PIRSR001024-5"/>
    </source>
</evidence>
<evidence type="ECO:0000256" key="14">
    <source>
        <dbReference type="PIRSR" id="PIRSR001024-2"/>
    </source>
</evidence>
<dbReference type="PIRSF" id="PIRSF001024">
    <property type="entry name" value="Alph-amyl_fung"/>
    <property type="match status" value="1"/>
</dbReference>
<reference evidence="22 23" key="1">
    <citation type="submission" date="2021-08" db="EMBL/GenBank/DDBJ databases">
        <title>Draft Genome Sequence of Phanerochaete sordida strain YK-624.</title>
        <authorList>
            <person name="Mori T."/>
            <person name="Dohra H."/>
            <person name="Suzuki T."/>
            <person name="Kawagishi H."/>
            <person name="Hirai H."/>
        </authorList>
    </citation>
    <scope>NUCLEOTIDE SEQUENCE [LARGE SCALE GENOMIC DNA]</scope>
    <source>
        <strain evidence="22 23">YK-624</strain>
    </source>
</reference>
<feature type="binding site" evidence="15">
    <location>
        <position position="236"/>
    </location>
    <ligand>
        <name>Ca(2+)</name>
        <dbReference type="ChEBI" id="CHEBI:29108"/>
        <label>1</label>
    </ligand>
</feature>
<dbReference type="CDD" id="cd11319">
    <property type="entry name" value="AmyAc_euk_AmyA"/>
    <property type="match status" value="1"/>
</dbReference>
<feature type="binding site" evidence="15">
    <location>
        <position position="188"/>
    </location>
    <ligand>
        <name>Ca(2+)</name>
        <dbReference type="ChEBI" id="CHEBI:29108"/>
        <label>1</label>
    </ligand>
</feature>
<dbReference type="AlphaFoldDB" id="A0A9P3GGF8"/>
<dbReference type="InterPro" id="IPR013777">
    <property type="entry name" value="A-amylase-like"/>
</dbReference>
<dbReference type="InterPro" id="IPR013780">
    <property type="entry name" value="Glyco_hydro_b"/>
</dbReference>
<feature type="binding site" evidence="15">
    <location>
        <position position="256"/>
    </location>
    <ligand>
        <name>Ca(2+)</name>
        <dbReference type="ChEBI" id="CHEBI:29108"/>
        <label>2</label>
    </ligand>
</feature>
<dbReference type="Gene3D" id="2.60.40.1180">
    <property type="entry name" value="Golgi alpha-mannosidase II"/>
    <property type="match status" value="1"/>
</dbReference>
<feature type="disulfide bond" evidence="16">
    <location>
        <begin position="167"/>
        <end position="190"/>
    </location>
</feature>
<keyword evidence="6 20" id="KW-0732">Signal</keyword>
<evidence type="ECO:0000256" key="19">
    <source>
        <dbReference type="RuleBase" id="RU361134"/>
    </source>
</evidence>
<comment type="similarity">
    <text evidence="3 18">Belongs to the glycosyl hydrolase 13 family.</text>
</comment>
<name>A0A9P3GGF8_9APHY</name>
<evidence type="ECO:0000313" key="22">
    <source>
        <dbReference type="EMBL" id="GJE95538.1"/>
    </source>
</evidence>
<evidence type="ECO:0000259" key="21">
    <source>
        <dbReference type="SMART" id="SM00642"/>
    </source>
</evidence>
<dbReference type="SMART" id="SM00642">
    <property type="entry name" value="Aamy"/>
    <property type="match status" value="1"/>
</dbReference>
<dbReference type="Proteomes" id="UP000703269">
    <property type="component" value="Unassembled WGS sequence"/>
</dbReference>
<evidence type="ECO:0000256" key="18">
    <source>
        <dbReference type="RuleBase" id="RU003615"/>
    </source>
</evidence>
<feature type="binding site" evidence="17">
    <location>
        <position position="327"/>
    </location>
    <ligand>
        <name>substrate</name>
    </ligand>
</feature>
<dbReference type="FunFam" id="3.20.20.80:FF:000120">
    <property type="entry name" value="Alpha-amylase A"/>
    <property type="match status" value="1"/>
</dbReference>
<evidence type="ECO:0000313" key="23">
    <source>
        <dbReference type="Proteomes" id="UP000703269"/>
    </source>
</evidence>
<evidence type="ECO:0000256" key="5">
    <source>
        <dbReference type="ARBA" id="ARBA00022723"/>
    </source>
</evidence>
<evidence type="ECO:0000256" key="6">
    <source>
        <dbReference type="ARBA" id="ARBA00022729"/>
    </source>
</evidence>
<organism evidence="22 23">
    <name type="scientific">Phanerochaete sordida</name>
    <dbReference type="NCBI Taxonomy" id="48140"/>
    <lineage>
        <taxon>Eukaryota</taxon>
        <taxon>Fungi</taxon>
        <taxon>Dikarya</taxon>
        <taxon>Basidiomycota</taxon>
        <taxon>Agaricomycotina</taxon>
        <taxon>Agaricomycetes</taxon>
        <taxon>Polyporales</taxon>
        <taxon>Phanerochaetaceae</taxon>
        <taxon>Phanerochaete</taxon>
    </lineage>
</organism>
<feature type="binding site" evidence="17">
    <location>
        <position position="374"/>
    </location>
    <ligand>
        <name>substrate</name>
    </ligand>
</feature>
<dbReference type="PANTHER" id="PTHR10357">
    <property type="entry name" value="ALPHA-AMYLASE FAMILY MEMBER"/>
    <property type="match status" value="1"/>
</dbReference>
<feature type="domain" description="Glycosyl hydrolase family 13 catalytic" evidence="21">
    <location>
        <begin position="31"/>
        <end position="399"/>
    </location>
</feature>
<feature type="binding site" evidence="17">
    <location>
        <position position="100"/>
    </location>
    <ligand>
        <name>substrate</name>
    </ligand>
</feature>
<dbReference type="InterPro" id="IPR015340">
    <property type="entry name" value="A_amylase_C_dom"/>
</dbReference>
<gene>
    <name evidence="22" type="ORF">PsYK624_117240</name>
</gene>
<evidence type="ECO:0000256" key="20">
    <source>
        <dbReference type="SAM" id="SignalP"/>
    </source>
</evidence>
<feature type="signal peptide" evidence="20">
    <location>
        <begin position="1"/>
        <end position="18"/>
    </location>
</feature>
<evidence type="ECO:0000256" key="12">
    <source>
        <dbReference type="ARBA" id="ARBA00023295"/>
    </source>
</evidence>
<keyword evidence="7 19" id="KW-0378">Hydrolase</keyword>
<protein>
    <recommendedName>
        <fullName evidence="4 19">Alpha-amylase</fullName>
        <ecNumber evidence="4 19">3.2.1.1</ecNumber>
    </recommendedName>
</protein>
<dbReference type="GO" id="GO:0016052">
    <property type="term" value="P:carbohydrate catabolic process"/>
    <property type="evidence" value="ECO:0007669"/>
    <property type="project" value="InterPro"/>
</dbReference>
<evidence type="ECO:0000256" key="13">
    <source>
        <dbReference type="PIRSR" id="PIRSR001024-1"/>
    </source>
</evidence>
<dbReference type="PANTHER" id="PTHR10357:SF215">
    <property type="entry name" value="ALPHA-AMYLASE 1"/>
    <property type="match status" value="1"/>
</dbReference>
<feature type="binding site" evidence="15">
    <location>
        <position position="201"/>
    </location>
    <ligand>
        <name>Ca(2+)</name>
        <dbReference type="ChEBI" id="CHEBI:29108"/>
        <label>1</label>
    </ligand>
</feature>
<feature type="disulfide bond" evidence="16">
    <location>
        <begin position="465"/>
        <end position="501"/>
    </location>
</feature>
<feature type="active site" description="Proton donor" evidence="13">
    <location>
        <position position="256"/>
    </location>
</feature>
<comment type="cofactor">
    <cofactor evidence="2">
        <name>Ca(2+)</name>
        <dbReference type="ChEBI" id="CHEBI:29108"/>
    </cofactor>
</comment>
<dbReference type="Pfam" id="PF00128">
    <property type="entry name" value="Alpha-amylase"/>
    <property type="match status" value="1"/>
</dbReference>
<feature type="disulfide bond" evidence="16">
    <location>
        <begin position="47"/>
        <end position="55"/>
    </location>
</feature>
<proteinExistence type="inferred from homology"/>
<dbReference type="InterPro" id="IPR006046">
    <property type="entry name" value="Alpha_amylase"/>
</dbReference>
<evidence type="ECO:0000256" key="1">
    <source>
        <dbReference type="ARBA" id="ARBA00000548"/>
    </source>
</evidence>
<comment type="catalytic activity">
    <reaction evidence="1 19">
        <text>Endohydrolysis of (1-&gt;4)-alpha-D-glucosidic linkages in polysaccharides containing three or more (1-&gt;4)-alpha-linked D-glucose units.</text>
        <dbReference type="EC" id="3.2.1.1"/>
    </reaction>
</comment>
<dbReference type="SUPFAM" id="SSF51011">
    <property type="entry name" value="Glycosyl hydrolase domain"/>
    <property type="match status" value="1"/>
</dbReference>
<feature type="binding site" evidence="15">
    <location>
        <position position="138"/>
    </location>
    <ligand>
        <name>Ca(2+)</name>
        <dbReference type="ChEBI" id="CHEBI:29108"/>
        <label>1</label>
    </ligand>
</feature>
<evidence type="ECO:0000256" key="15">
    <source>
        <dbReference type="PIRSR" id="PIRSR001024-3"/>
    </source>
</evidence>
<feature type="binding site" evidence="17">
    <location>
        <position position="139"/>
    </location>
    <ligand>
        <name>substrate</name>
    </ligand>
</feature>
<dbReference type="EC" id="3.2.1.1" evidence="4 19"/>
<comment type="caution">
    <text evidence="22">The sequence shown here is derived from an EMBL/GenBank/DDBJ whole genome shotgun (WGS) entry which is preliminary data.</text>
</comment>
<dbReference type="InterPro" id="IPR017853">
    <property type="entry name" value="GH"/>
</dbReference>
<keyword evidence="8 15" id="KW-0106">Calcium</keyword>
<evidence type="ECO:0000256" key="7">
    <source>
        <dbReference type="ARBA" id="ARBA00022801"/>
    </source>
</evidence>
<feature type="binding site" evidence="17">
    <location>
        <position position="230"/>
    </location>
    <ligand>
        <name>substrate</name>
    </ligand>
</feature>
<keyword evidence="5 15" id="KW-0479">Metal-binding</keyword>
<feature type="site" description="Transition state stabilizer" evidence="14">
    <location>
        <position position="327"/>
    </location>
</feature>
<dbReference type="Pfam" id="PF09260">
    <property type="entry name" value="A_amylase_dom_C"/>
    <property type="match status" value="1"/>
</dbReference>
<keyword evidence="12 19" id="KW-0326">Glycosidase</keyword>
<dbReference type="Gene3D" id="3.20.20.80">
    <property type="entry name" value="Glycosidases"/>
    <property type="match status" value="1"/>
</dbReference>
<evidence type="ECO:0000256" key="9">
    <source>
        <dbReference type="ARBA" id="ARBA00023157"/>
    </source>
</evidence>
<dbReference type="InterPro" id="IPR006047">
    <property type="entry name" value="GH13_cat_dom"/>
</dbReference>
<dbReference type="EMBL" id="BPQB01000050">
    <property type="protein sequence ID" value="GJE95538.1"/>
    <property type="molecule type" value="Genomic_DNA"/>
</dbReference>
<evidence type="ECO:0000256" key="16">
    <source>
        <dbReference type="PIRSR" id="PIRSR001024-4"/>
    </source>
</evidence>
<evidence type="ECO:0000256" key="10">
    <source>
        <dbReference type="ARBA" id="ARBA00023180"/>
    </source>
</evidence>
<evidence type="ECO:0000256" key="11">
    <source>
        <dbReference type="ARBA" id="ARBA00023277"/>
    </source>
</evidence>
<dbReference type="PRINTS" id="PR00110">
    <property type="entry name" value="ALPHAAMYLASE"/>
</dbReference>
<keyword evidence="23" id="KW-1185">Reference proteome</keyword>
<dbReference type="GO" id="GO:0005509">
    <property type="term" value="F:calcium ion binding"/>
    <property type="evidence" value="ECO:0007669"/>
    <property type="project" value="InterPro"/>
</dbReference>
<dbReference type="GO" id="GO:0004556">
    <property type="term" value="F:alpha-amylase activity"/>
    <property type="evidence" value="ECO:0007669"/>
    <property type="project" value="UniProtKB-UniRule"/>
</dbReference>
<accession>A0A9P3GGF8</accession>
<evidence type="ECO:0000256" key="2">
    <source>
        <dbReference type="ARBA" id="ARBA00001913"/>
    </source>
</evidence>
<dbReference type="OrthoDB" id="204980at2759"/>
<evidence type="ECO:0000256" key="3">
    <source>
        <dbReference type="ARBA" id="ARBA00008061"/>
    </source>
</evidence>
<keyword evidence="11 19" id="KW-0119">Carbohydrate metabolism</keyword>
<evidence type="ECO:0000256" key="8">
    <source>
        <dbReference type="ARBA" id="ARBA00022837"/>
    </source>
</evidence>
<dbReference type="SUPFAM" id="SSF51445">
    <property type="entry name" value="(Trans)glycosidases"/>
    <property type="match status" value="1"/>
</dbReference>
<feature type="binding site" evidence="15">
    <location>
        <position position="232"/>
    </location>
    <ligand>
        <name>Ca(2+)</name>
        <dbReference type="ChEBI" id="CHEBI:29108"/>
        <label>2</label>
    </ligand>
</feature>
<evidence type="ECO:0000256" key="4">
    <source>
        <dbReference type="ARBA" id="ARBA00012595"/>
    </source>
</evidence>
<keyword evidence="9 16" id="KW-1015">Disulfide bond</keyword>
<sequence>MRAAALLSALLAAPAALAASASDWQSRTIYQLVTDRFATTDGSGPACDTSDRVYCGGTWQGVINKLDYIQGMGFDAIWISPVVKNLEGNTTEGQAFHGYWTQDPTQLNQHFGSESDLQALSTALHKRGMYLMVDVVINHLAAPTNPPQYTSLYSAPFNTDSSFHNECFINATDYPNPPVYAGNQTRVEQCWLGDNNLPLADINTENQDLVNFWYNWVANMTKTYSIDGLRIDTVKHVRQDFWTGFSQNAGVWCVGEVLANETQYVGPYTKFLPAVLDYPTWFPLINGFMTPQGNLSAIADTVQQTQSTYGNGSYNGNVLASFLENHDQPRFGGQTQDQSLIMNAMAWPFVQDGIPIMYYGQEQAYSGGADPANREALWLSGYETDKPLVKHAMALNAARKAAANASSSFYSTPIKFLQNTGTQLAVSKPPLLALLSNQGSSSSPQWSVASAGYKANEDLVDVVSCTKVTADSNGGVSTTAQSGKPVVLVPASALPKSGSVCQSLATGNGTSTTNQSSAAAPRAGLHWTSLAAALGVAAFIAKVVVA</sequence>